<dbReference type="AlphaFoldDB" id="A0A4S4AC12"/>
<evidence type="ECO:0000256" key="1">
    <source>
        <dbReference type="ARBA" id="ARBA00006739"/>
    </source>
</evidence>
<reference evidence="6 7" key="1">
    <citation type="submission" date="2019-04" db="EMBL/GenBank/DDBJ databases">
        <title>Azoarcus rhizosphaerae sp. nov. isolated from rhizosphere of Ficus religiosa.</title>
        <authorList>
            <person name="Lin S.-Y."/>
            <person name="Hameed A."/>
            <person name="Hsu Y.-H."/>
            <person name="Young C.-C."/>
        </authorList>
    </citation>
    <scope>NUCLEOTIDE SEQUENCE [LARGE SCALE GENOMIC DNA]</scope>
    <source>
        <strain evidence="6 7">CC-YHH848</strain>
    </source>
</reference>
<comment type="caution">
    <text evidence="6">The sequence shown here is derived from an EMBL/GenBank/DDBJ whole genome shotgun (WGS) entry which is preliminary data.</text>
</comment>
<keyword evidence="4" id="KW-0812">Transmembrane</keyword>
<keyword evidence="3 6" id="KW-0808">Transferase</keyword>
<evidence type="ECO:0000313" key="7">
    <source>
        <dbReference type="Proteomes" id="UP000307956"/>
    </source>
</evidence>
<keyword evidence="7" id="KW-1185">Reference proteome</keyword>
<organism evidence="6 7">
    <name type="scientific">Pseudothauera rhizosphaerae</name>
    <dbReference type="NCBI Taxonomy" id="2565932"/>
    <lineage>
        <taxon>Bacteria</taxon>
        <taxon>Pseudomonadati</taxon>
        <taxon>Pseudomonadota</taxon>
        <taxon>Betaproteobacteria</taxon>
        <taxon>Rhodocyclales</taxon>
        <taxon>Zoogloeaceae</taxon>
        <taxon>Pseudothauera</taxon>
    </lineage>
</organism>
<name>A0A4S4AC12_9RHOO</name>
<feature type="transmembrane region" description="Helical" evidence="4">
    <location>
        <begin position="237"/>
        <end position="259"/>
    </location>
</feature>
<evidence type="ECO:0000256" key="2">
    <source>
        <dbReference type="ARBA" id="ARBA00022676"/>
    </source>
</evidence>
<dbReference type="SUPFAM" id="SSF53448">
    <property type="entry name" value="Nucleotide-diphospho-sugar transferases"/>
    <property type="match status" value="1"/>
</dbReference>
<evidence type="ECO:0000259" key="5">
    <source>
        <dbReference type="Pfam" id="PF00535"/>
    </source>
</evidence>
<dbReference type="Gene3D" id="3.90.550.10">
    <property type="entry name" value="Spore Coat Polysaccharide Biosynthesis Protein SpsA, Chain A"/>
    <property type="match status" value="1"/>
</dbReference>
<proteinExistence type="inferred from homology"/>
<evidence type="ECO:0000256" key="3">
    <source>
        <dbReference type="ARBA" id="ARBA00022679"/>
    </source>
</evidence>
<dbReference type="Pfam" id="PF00535">
    <property type="entry name" value="Glycos_transf_2"/>
    <property type="match status" value="1"/>
</dbReference>
<comment type="similarity">
    <text evidence="1">Belongs to the glycosyltransferase 2 family.</text>
</comment>
<feature type="domain" description="Glycosyltransferase 2-like" evidence="5">
    <location>
        <begin position="6"/>
        <end position="154"/>
    </location>
</feature>
<dbReference type="RefSeq" id="WP_136386693.1">
    <property type="nucleotide sequence ID" value="NZ_SSOD01000021.1"/>
</dbReference>
<dbReference type="PANTHER" id="PTHR43179:SF12">
    <property type="entry name" value="GALACTOFURANOSYLTRANSFERASE GLFT2"/>
    <property type="match status" value="1"/>
</dbReference>
<keyword evidence="4" id="KW-1133">Transmembrane helix</keyword>
<keyword evidence="4" id="KW-0472">Membrane</keyword>
<dbReference type="InterPro" id="IPR029044">
    <property type="entry name" value="Nucleotide-diphossugar_trans"/>
</dbReference>
<evidence type="ECO:0000256" key="4">
    <source>
        <dbReference type="SAM" id="Phobius"/>
    </source>
</evidence>
<dbReference type="Proteomes" id="UP000307956">
    <property type="component" value="Unassembled WGS sequence"/>
</dbReference>
<dbReference type="InterPro" id="IPR001173">
    <property type="entry name" value="Glyco_trans_2-like"/>
</dbReference>
<accession>A0A4S4AC12</accession>
<protein>
    <submittedName>
        <fullName evidence="6">Glycosyltransferase</fullName>
    </submittedName>
</protein>
<dbReference type="PANTHER" id="PTHR43179">
    <property type="entry name" value="RHAMNOSYLTRANSFERASE WBBL"/>
    <property type="match status" value="1"/>
</dbReference>
<dbReference type="GO" id="GO:0016757">
    <property type="term" value="F:glycosyltransferase activity"/>
    <property type="evidence" value="ECO:0007669"/>
    <property type="project" value="UniProtKB-KW"/>
</dbReference>
<keyword evidence="2" id="KW-0328">Glycosyltransferase</keyword>
<evidence type="ECO:0000313" key="6">
    <source>
        <dbReference type="EMBL" id="THF56186.1"/>
    </source>
</evidence>
<gene>
    <name evidence="6" type="ORF">E6O51_19495</name>
</gene>
<dbReference type="OrthoDB" id="9798249at2"/>
<sequence length="337" mass="37700">MPPVVSVCIAHFNSIDLIDACIESVRRQDCDFEVEIIVHDDASTDGSAHHLRTTHPDVHLIASTENVGFCVANNRMADAARGEFLLLLNNDAALHVDALVSLRAEAERLSRPAVLTLPQFDAETGDLLDIGLQLDPFLNPVPNRDRLRNEVGTVHGACLWIPKALWYELGGFPEWFGSFAEDLYLCCRTRLAGHPVRALGVSGYRHYVGRSFGGGKAHAGQLATTVRRRALSERNKTFVMAIIYPAPVIYLIMPVHLMLLLFEGLLLAALLCQPALPSQIYLPVFGSLWDRRKLLCKERHIAVRERRATLRAFFSVFDPLPHKLRLLLRHGLPTLRK</sequence>
<dbReference type="EMBL" id="SSOD01000021">
    <property type="protein sequence ID" value="THF56186.1"/>
    <property type="molecule type" value="Genomic_DNA"/>
</dbReference>